<organism evidence="2 3">
    <name type="scientific">Clostridium homopropionicum DSM 5847</name>
    <dbReference type="NCBI Taxonomy" id="1121318"/>
    <lineage>
        <taxon>Bacteria</taxon>
        <taxon>Bacillati</taxon>
        <taxon>Bacillota</taxon>
        <taxon>Clostridia</taxon>
        <taxon>Eubacteriales</taxon>
        <taxon>Clostridiaceae</taxon>
        <taxon>Clostridium</taxon>
    </lineage>
</organism>
<dbReference type="Proteomes" id="UP000037043">
    <property type="component" value="Unassembled WGS sequence"/>
</dbReference>
<gene>
    <name evidence="2" type="ORF">CLHOM_30450</name>
</gene>
<comment type="caution">
    <text evidence="2">The sequence shown here is derived from an EMBL/GenBank/DDBJ whole genome shotgun (WGS) entry which is preliminary data.</text>
</comment>
<reference evidence="3" key="1">
    <citation type="submission" date="2015-08" db="EMBL/GenBank/DDBJ databases">
        <title>Genome sequence of the strict anaerobe Clostridium homopropionicum LuHBu1 (DSM 5847T).</title>
        <authorList>
            <person name="Poehlein A."/>
            <person name="Beck M."/>
            <person name="Schiel-Bengelsdorf B."/>
            <person name="Bengelsdorf F.R."/>
            <person name="Daniel R."/>
            <person name="Duerre P."/>
        </authorList>
    </citation>
    <scope>NUCLEOTIDE SEQUENCE [LARGE SCALE GENOMIC DNA]</scope>
    <source>
        <strain evidence="3">DSM 5847</strain>
    </source>
</reference>
<evidence type="ECO:0000259" key="1">
    <source>
        <dbReference type="Pfam" id="PF00881"/>
    </source>
</evidence>
<dbReference type="SUPFAM" id="SSF55469">
    <property type="entry name" value="FMN-dependent nitroreductase-like"/>
    <property type="match status" value="1"/>
</dbReference>
<feature type="domain" description="Nitroreductase" evidence="1">
    <location>
        <begin position="2"/>
        <end position="50"/>
    </location>
</feature>
<dbReference type="STRING" id="36844.SAMN04488501_101436"/>
<name>A0A0L6Z5C6_9CLOT</name>
<dbReference type="AlphaFoldDB" id="A0A0L6Z5C6"/>
<dbReference type="EMBL" id="LHUR01000042">
    <property type="protein sequence ID" value="KOA18169.1"/>
    <property type="molecule type" value="Genomic_DNA"/>
</dbReference>
<keyword evidence="3" id="KW-1185">Reference proteome</keyword>
<evidence type="ECO:0000313" key="2">
    <source>
        <dbReference type="EMBL" id="KOA18169.1"/>
    </source>
</evidence>
<dbReference type="InterPro" id="IPR029479">
    <property type="entry name" value="Nitroreductase"/>
</dbReference>
<sequence length="51" mass="5709">MLMCQNLYLACESIGLGTCAIASYMQKEMDEFLKLDGNEEFVIYLAPVGKI</sequence>
<dbReference type="Gene3D" id="3.40.109.10">
    <property type="entry name" value="NADH Oxidase"/>
    <property type="match status" value="1"/>
</dbReference>
<dbReference type="InterPro" id="IPR000415">
    <property type="entry name" value="Nitroreductase-like"/>
</dbReference>
<evidence type="ECO:0000313" key="3">
    <source>
        <dbReference type="Proteomes" id="UP000037043"/>
    </source>
</evidence>
<dbReference type="GO" id="GO:0016491">
    <property type="term" value="F:oxidoreductase activity"/>
    <property type="evidence" value="ECO:0007669"/>
    <property type="project" value="InterPro"/>
</dbReference>
<dbReference type="RefSeq" id="WP_242846791.1">
    <property type="nucleotide sequence ID" value="NZ_LHUR01000042.1"/>
</dbReference>
<dbReference type="Pfam" id="PF00881">
    <property type="entry name" value="Nitroreductase"/>
    <property type="match status" value="1"/>
</dbReference>
<proteinExistence type="predicted"/>
<protein>
    <submittedName>
        <fullName evidence="2">Nitroreductase family protein</fullName>
    </submittedName>
</protein>
<dbReference type="PATRIC" id="fig|1121318.3.peg.3061"/>
<accession>A0A0L6Z5C6</accession>